<gene>
    <name evidence="3" type="ORF">UFOVP1265_22</name>
    <name evidence="1" type="ORF">UFOVP290_11</name>
    <name evidence="2" type="ORF">UFOVP982_11</name>
</gene>
<dbReference type="EMBL" id="LR797233">
    <property type="protein sequence ID" value="CAB4194822.1"/>
    <property type="molecule type" value="Genomic_DNA"/>
</dbReference>
<evidence type="ECO:0000313" key="3">
    <source>
        <dbReference type="EMBL" id="CAB4194822.1"/>
    </source>
</evidence>
<evidence type="ECO:0000313" key="2">
    <source>
        <dbReference type="EMBL" id="CAB4176117.1"/>
    </source>
</evidence>
<sequence length="94" mass="10516">MKLELRADLGEGPFTVTTNLWAVTQWERKFKTKASEMANGIGIEDLAFLCWSACQTHGVIVPIVFDDFIKKLVSLDIVSEDTDRPFSEAPTDIP</sequence>
<organism evidence="3">
    <name type="scientific">uncultured Caudovirales phage</name>
    <dbReference type="NCBI Taxonomy" id="2100421"/>
    <lineage>
        <taxon>Viruses</taxon>
        <taxon>Duplodnaviria</taxon>
        <taxon>Heunggongvirae</taxon>
        <taxon>Uroviricota</taxon>
        <taxon>Caudoviricetes</taxon>
        <taxon>Peduoviridae</taxon>
        <taxon>Maltschvirus</taxon>
        <taxon>Maltschvirus maltsch</taxon>
    </lineage>
</organism>
<dbReference type="EMBL" id="LR796940">
    <property type="protein sequence ID" value="CAB4176117.1"/>
    <property type="molecule type" value="Genomic_DNA"/>
</dbReference>
<protein>
    <submittedName>
        <fullName evidence="3">Uncharacterized protein</fullName>
    </submittedName>
</protein>
<reference evidence="3" key="1">
    <citation type="submission" date="2020-05" db="EMBL/GenBank/DDBJ databases">
        <authorList>
            <person name="Chiriac C."/>
            <person name="Salcher M."/>
            <person name="Ghai R."/>
            <person name="Kavagutti S V."/>
        </authorList>
    </citation>
    <scope>NUCLEOTIDE SEQUENCE</scope>
</reference>
<accession>A0A6J5RFR5</accession>
<dbReference type="EMBL" id="LR796297">
    <property type="protein sequence ID" value="CAB4135345.1"/>
    <property type="molecule type" value="Genomic_DNA"/>
</dbReference>
<evidence type="ECO:0000313" key="1">
    <source>
        <dbReference type="EMBL" id="CAB4135345.1"/>
    </source>
</evidence>
<name>A0A6J5RFR5_9CAUD</name>
<proteinExistence type="predicted"/>